<comment type="similarity">
    <text evidence="3 9">Belongs to the class I-like SAM-binding methyltransferase superfamily. TPMT family.</text>
</comment>
<dbReference type="SUPFAM" id="SSF53335">
    <property type="entry name" value="S-adenosyl-L-methionine-dependent methyltransferases"/>
    <property type="match status" value="1"/>
</dbReference>
<keyword evidence="7 9" id="KW-0808">Transferase</keyword>
<feature type="binding site" evidence="9">
    <location>
        <position position="123"/>
    </location>
    <ligand>
        <name>S-adenosyl-L-methionine</name>
        <dbReference type="ChEBI" id="CHEBI:59789"/>
    </ligand>
</feature>
<dbReference type="Proteomes" id="UP001569414">
    <property type="component" value="Unassembled WGS sequence"/>
</dbReference>
<feature type="binding site" evidence="9">
    <location>
        <position position="45"/>
    </location>
    <ligand>
        <name>S-adenosyl-L-methionine</name>
        <dbReference type="ChEBI" id="CHEBI:59789"/>
    </ligand>
</feature>
<evidence type="ECO:0000313" key="10">
    <source>
        <dbReference type="EMBL" id="MFA0789890.1"/>
    </source>
</evidence>
<proteinExistence type="inferred from homology"/>
<keyword evidence="11" id="KW-1185">Reference proteome</keyword>
<dbReference type="HAMAP" id="MF_00812">
    <property type="entry name" value="Thiopur_methtran"/>
    <property type="match status" value="1"/>
</dbReference>
<name>A0ABV4NKP2_9GAMM</name>
<dbReference type="NCBIfam" id="NF009732">
    <property type="entry name" value="PRK13255.1"/>
    <property type="match status" value="1"/>
</dbReference>
<evidence type="ECO:0000256" key="9">
    <source>
        <dbReference type="HAMAP-Rule" id="MF_00812"/>
    </source>
</evidence>
<evidence type="ECO:0000256" key="8">
    <source>
        <dbReference type="ARBA" id="ARBA00022691"/>
    </source>
</evidence>
<comment type="catalytic activity">
    <reaction evidence="1 9">
        <text>S-adenosyl-L-methionine + a thiopurine = S-adenosyl-L-homocysteine + a thiopurine S-methylether.</text>
        <dbReference type="EC" id="2.1.1.67"/>
    </reaction>
</comment>
<evidence type="ECO:0000256" key="1">
    <source>
        <dbReference type="ARBA" id="ARBA00000903"/>
    </source>
</evidence>
<evidence type="ECO:0000256" key="3">
    <source>
        <dbReference type="ARBA" id="ARBA00008145"/>
    </source>
</evidence>
<reference evidence="10 11" key="1">
    <citation type="submission" date="2024-08" db="EMBL/GenBank/DDBJ databases">
        <authorList>
            <person name="Ishaq N."/>
        </authorList>
    </citation>
    <scope>NUCLEOTIDE SEQUENCE [LARGE SCALE GENOMIC DNA]</scope>
    <source>
        <strain evidence="10 11">JCM 30400</strain>
    </source>
</reference>
<evidence type="ECO:0000256" key="4">
    <source>
        <dbReference type="ARBA" id="ARBA00011905"/>
    </source>
</evidence>
<keyword evidence="8 9" id="KW-0949">S-adenosyl-L-methionine</keyword>
<dbReference type="InterPro" id="IPR029063">
    <property type="entry name" value="SAM-dependent_MTases_sf"/>
</dbReference>
<keyword evidence="6 9" id="KW-0489">Methyltransferase</keyword>
<comment type="subcellular location">
    <subcellularLocation>
        <location evidence="2 9">Cytoplasm</location>
    </subcellularLocation>
</comment>
<dbReference type="PANTHER" id="PTHR10259:SF11">
    <property type="entry name" value="THIOPURINE S-METHYLTRANSFERASE"/>
    <property type="match status" value="1"/>
</dbReference>
<dbReference type="EMBL" id="JBGMEL010000003">
    <property type="protein sequence ID" value="MFA0789890.1"/>
    <property type="molecule type" value="Genomic_DNA"/>
</dbReference>
<dbReference type="GO" id="GO:0008119">
    <property type="term" value="F:thiopurine S-methyltransferase activity"/>
    <property type="evidence" value="ECO:0007669"/>
    <property type="project" value="UniProtKB-EC"/>
</dbReference>
<organism evidence="10 11">
    <name type="scientific">Microbulbifer echini</name>
    <dbReference type="NCBI Taxonomy" id="1529067"/>
    <lineage>
        <taxon>Bacteria</taxon>
        <taxon>Pseudomonadati</taxon>
        <taxon>Pseudomonadota</taxon>
        <taxon>Gammaproteobacteria</taxon>
        <taxon>Cellvibrionales</taxon>
        <taxon>Microbulbiferaceae</taxon>
        <taxon>Microbulbifer</taxon>
    </lineage>
</organism>
<dbReference type="InterPro" id="IPR025835">
    <property type="entry name" value="Thiopurine_S-MeTrfase"/>
</dbReference>
<dbReference type="Pfam" id="PF05724">
    <property type="entry name" value="TPMT"/>
    <property type="match status" value="1"/>
</dbReference>
<dbReference type="GO" id="GO:0032259">
    <property type="term" value="P:methylation"/>
    <property type="evidence" value="ECO:0007669"/>
    <property type="project" value="UniProtKB-KW"/>
</dbReference>
<dbReference type="PIRSF" id="PIRSF023956">
    <property type="entry name" value="Thiopurine_S-methyltransferase"/>
    <property type="match status" value="1"/>
</dbReference>
<dbReference type="InterPro" id="IPR022474">
    <property type="entry name" value="Thiopur_S-MeTfrase_Se/Te_detox"/>
</dbReference>
<evidence type="ECO:0000256" key="2">
    <source>
        <dbReference type="ARBA" id="ARBA00004496"/>
    </source>
</evidence>
<dbReference type="Gene3D" id="3.40.50.150">
    <property type="entry name" value="Vaccinia Virus protein VP39"/>
    <property type="match status" value="1"/>
</dbReference>
<feature type="binding site" evidence="9">
    <location>
        <position position="66"/>
    </location>
    <ligand>
        <name>S-adenosyl-L-methionine</name>
        <dbReference type="ChEBI" id="CHEBI:59789"/>
    </ligand>
</feature>
<protein>
    <recommendedName>
        <fullName evidence="4 9">Thiopurine S-methyltransferase</fullName>
        <ecNumber evidence="4 9">2.1.1.67</ecNumber>
    </recommendedName>
    <alternativeName>
        <fullName evidence="9">Thiopurine methyltransferase</fullName>
    </alternativeName>
</protein>
<keyword evidence="5 9" id="KW-0963">Cytoplasm</keyword>
<sequence>METTYWHEKWKRNDIGFHEASGNSLLSEFFAELSLSKGDRVFIPLCGKTRDIAWLLSRGYGVVGAELSELAVQQLFMELELIPEIEQAGELKRYWAKNIEIFVGDIFDLTEKHLRDVSAIYDRAALVALPADIRQRYTQHLMAVTKVVPQLLISFEYEQSQLSGPPFSISSREIYDHYNANYHVKKLASRDVLGGLKGLVPAQEVAWLLSRR</sequence>
<dbReference type="NCBIfam" id="TIGR03840">
    <property type="entry name" value="TMPT_Se_Te"/>
    <property type="match status" value="1"/>
</dbReference>
<evidence type="ECO:0000256" key="5">
    <source>
        <dbReference type="ARBA" id="ARBA00022490"/>
    </source>
</evidence>
<dbReference type="PANTHER" id="PTHR10259">
    <property type="entry name" value="THIOPURINE S-METHYLTRANSFERASE"/>
    <property type="match status" value="1"/>
</dbReference>
<dbReference type="EC" id="2.1.1.67" evidence="4 9"/>
<dbReference type="InterPro" id="IPR008854">
    <property type="entry name" value="TPMT"/>
</dbReference>
<dbReference type="RefSeq" id="WP_299584755.1">
    <property type="nucleotide sequence ID" value="NZ_JBGMEL010000003.1"/>
</dbReference>
<comment type="caution">
    <text evidence="10">The sequence shown here is derived from an EMBL/GenBank/DDBJ whole genome shotgun (WGS) entry which is preliminary data.</text>
</comment>
<dbReference type="PROSITE" id="PS51585">
    <property type="entry name" value="SAM_MT_TPMT"/>
    <property type="match status" value="1"/>
</dbReference>
<gene>
    <name evidence="10" type="primary">tmpT</name>
    <name evidence="9" type="synonym">tpm</name>
    <name evidence="10" type="ORF">ACCI51_04980</name>
</gene>
<accession>A0ABV4NKP2</accession>
<evidence type="ECO:0000256" key="6">
    <source>
        <dbReference type="ARBA" id="ARBA00022603"/>
    </source>
</evidence>
<evidence type="ECO:0000256" key="7">
    <source>
        <dbReference type="ARBA" id="ARBA00022679"/>
    </source>
</evidence>
<evidence type="ECO:0000313" key="11">
    <source>
        <dbReference type="Proteomes" id="UP001569414"/>
    </source>
</evidence>
<feature type="binding site" evidence="9">
    <location>
        <position position="10"/>
    </location>
    <ligand>
        <name>S-adenosyl-L-methionine</name>
        <dbReference type="ChEBI" id="CHEBI:59789"/>
    </ligand>
</feature>